<accession>A0A556QP73</accession>
<feature type="domain" description="Alpha-L-rhamnosidase six-hairpin glycosidase" evidence="1">
    <location>
        <begin position="431"/>
        <end position="682"/>
    </location>
</feature>
<dbReference type="PANTHER" id="PTHR34987:SF2">
    <property type="entry name" value="B, PUTATIVE (AFU_ORTHOLOGUE AFUA_7G05040)-RELATED"/>
    <property type="match status" value="1"/>
</dbReference>
<dbReference type="InterPro" id="IPR008928">
    <property type="entry name" value="6-hairpin_glycosidase_sf"/>
</dbReference>
<name>A0A556QP73_9BACT</name>
<evidence type="ECO:0000313" key="3">
    <source>
        <dbReference type="Proteomes" id="UP000315648"/>
    </source>
</evidence>
<dbReference type="GO" id="GO:0005975">
    <property type="term" value="P:carbohydrate metabolic process"/>
    <property type="evidence" value="ECO:0007669"/>
    <property type="project" value="InterPro"/>
</dbReference>
<protein>
    <submittedName>
        <fullName evidence="2">Bacterial alpha-L-rhamnosidase</fullName>
    </submittedName>
</protein>
<dbReference type="AlphaFoldDB" id="A0A556QP73"/>
<dbReference type="Pfam" id="PF17389">
    <property type="entry name" value="Bac_rhamnosid6H"/>
    <property type="match status" value="1"/>
</dbReference>
<keyword evidence="3" id="KW-1185">Reference proteome</keyword>
<dbReference type="EMBL" id="VMBG01000001">
    <property type="protein sequence ID" value="TSJ78429.1"/>
    <property type="molecule type" value="Genomic_DNA"/>
</dbReference>
<gene>
    <name evidence="2" type="ORF">FPL22_03780</name>
</gene>
<dbReference type="Gene3D" id="2.60.120.260">
    <property type="entry name" value="Galactose-binding domain-like"/>
    <property type="match status" value="1"/>
</dbReference>
<dbReference type="Gene3D" id="2.60.420.10">
    <property type="entry name" value="Maltose phosphorylase, domain 3"/>
    <property type="match status" value="1"/>
</dbReference>
<evidence type="ECO:0000259" key="1">
    <source>
        <dbReference type="Pfam" id="PF17389"/>
    </source>
</evidence>
<dbReference type="SUPFAM" id="SSF48208">
    <property type="entry name" value="Six-hairpin glycosidases"/>
    <property type="match status" value="1"/>
</dbReference>
<dbReference type="Proteomes" id="UP000315648">
    <property type="component" value="Unassembled WGS sequence"/>
</dbReference>
<evidence type="ECO:0000313" key="2">
    <source>
        <dbReference type="EMBL" id="TSJ78429.1"/>
    </source>
</evidence>
<dbReference type="InterPro" id="IPR012341">
    <property type="entry name" value="6hp_glycosidase-like_sf"/>
</dbReference>
<dbReference type="PANTHER" id="PTHR34987">
    <property type="entry name" value="C, PUTATIVE (AFU_ORTHOLOGUE AFUA_3G02880)-RELATED"/>
    <property type="match status" value="1"/>
</dbReference>
<proteinExistence type="predicted"/>
<dbReference type="Gene3D" id="1.50.10.10">
    <property type="match status" value="1"/>
</dbReference>
<sequence>MCGSTMARSSSWARVCPPRVETNVHPSIQLFPSSTMSARVFIPPSRLHLGDANTLLRHPADLGSWIWHPAKAPQETAVLRFRLRFSLAAPAAPLFHVTADQRFQLRCDGRDLTFGPDRCDIEHWTVHSIRPELPAGEHELEALVWFITPPAVALGSTTEPTPPMAQMSWRGGFMFYAEDTDGAQFNTGTAPWLVEDLTPALSFARPDLPGYHDVGPTFAFDLTLWNQPVAGAVPAAVIRPPIAINPHGVRRPGWCLHPATLAEQERVAWTGGRIRALRTHRDETVWTESDTRAAGLADWQALLDKGAPVTVPPHTTLVLLWDFETYVCGYPAARVSGGADARLAWSWAESLYNETSPAAVTGNSLKGHRDEIVGKVFVGIEDAWKISTAPTHTTPALWWRCGRYARLTIETADTPLIVTALGLTTTGYPLDRTGSWSSSDAGWDRLLPLFERAQRRAAHEVWVDTPYYEQLGYIGDNVLMALHNYAWFGDARLSRRAIEVFGWSRRESGMIAERYPSNWRQESATFALLWPTMLRDYAWWRDDAAFIKSQLPVLRSLLAEFESLAEDDGLLHHIPGWRFIDWVPEWDTGCGPGVREGDSSIVNLHWVRALQAAAQIENAHGNPLLAQLCDKQAAKVFGRVLDRYWDEKRALLLDTVDNPAASEHAQTFALLTGLLPAEKTQACLAALRSEPSLARATIYFSFYVIEALYLHGDEAELHRRLTPWRALPELGFTSTPETPEPTRSDAHAWGAHPAWHTLASIAGVRPASAGFQHVRIAPCLNTLNQLTCAVAHPQGLVELDLRVVGTKAAGTITLPGTVGGEFVWRGDTTPLHPGRNVL</sequence>
<dbReference type="OrthoDB" id="9761045at2"/>
<organism evidence="2 3">
    <name type="scientific">Rariglobus hedericola</name>
    <dbReference type="NCBI Taxonomy" id="2597822"/>
    <lineage>
        <taxon>Bacteria</taxon>
        <taxon>Pseudomonadati</taxon>
        <taxon>Verrucomicrobiota</taxon>
        <taxon>Opitutia</taxon>
        <taxon>Opitutales</taxon>
        <taxon>Opitutaceae</taxon>
        <taxon>Rariglobus</taxon>
    </lineage>
</organism>
<reference evidence="2 3" key="1">
    <citation type="submission" date="2019-07" db="EMBL/GenBank/DDBJ databases">
        <title>Description of 53C-WASEF.</title>
        <authorList>
            <person name="Pitt A."/>
            <person name="Hahn M.W."/>
        </authorList>
    </citation>
    <scope>NUCLEOTIDE SEQUENCE [LARGE SCALE GENOMIC DNA]</scope>
    <source>
        <strain evidence="2 3">53C-WASEF</strain>
    </source>
</reference>
<dbReference type="InterPro" id="IPR035396">
    <property type="entry name" value="Bac_rhamnosid6H"/>
</dbReference>
<comment type="caution">
    <text evidence="2">The sequence shown here is derived from an EMBL/GenBank/DDBJ whole genome shotgun (WGS) entry which is preliminary data.</text>
</comment>